<accession>A0ABT2NH02</accession>
<dbReference type="InterPro" id="IPR002109">
    <property type="entry name" value="Glutaredoxin"/>
</dbReference>
<dbReference type="Proteomes" id="UP001205601">
    <property type="component" value="Unassembled WGS sequence"/>
</dbReference>
<comment type="similarity">
    <text evidence="1">Belongs to the glutaredoxin family.</text>
</comment>
<dbReference type="Pfam" id="PF00462">
    <property type="entry name" value="Glutaredoxin"/>
    <property type="match status" value="1"/>
</dbReference>
<dbReference type="PRINTS" id="PR00160">
    <property type="entry name" value="GLUTAREDOXIN"/>
</dbReference>
<name>A0ABT2NH02_9RHOB</name>
<proteinExistence type="inferred from homology"/>
<dbReference type="CDD" id="cd02066">
    <property type="entry name" value="GRX_family"/>
    <property type="match status" value="1"/>
</dbReference>
<dbReference type="InterPro" id="IPR036249">
    <property type="entry name" value="Thioredoxin-like_sf"/>
</dbReference>
<dbReference type="InterPro" id="IPR014025">
    <property type="entry name" value="Glutaredoxin_subgr"/>
</dbReference>
<comment type="caution">
    <text evidence="3">The sequence shown here is derived from an EMBL/GenBank/DDBJ whole genome shotgun (WGS) entry which is preliminary data.</text>
</comment>
<evidence type="ECO:0000313" key="3">
    <source>
        <dbReference type="EMBL" id="MCT8328179.1"/>
    </source>
</evidence>
<dbReference type="PROSITE" id="PS51354">
    <property type="entry name" value="GLUTAREDOXIN_2"/>
    <property type="match status" value="1"/>
</dbReference>
<evidence type="ECO:0000259" key="2">
    <source>
        <dbReference type="Pfam" id="PF00462"/>
    </source>
</evidence>
<protein>
    <submittedName>
        <fullName evidence="3">Glutaredoxin</fullName>
    </submittedName>
</protein>
<dbReference type="EMBL" id="JAOCQF010000001">
    <property type="protein sequence ID" value="MCT8328179.1"/>
    <property type="molecule type" value="Genomic_DNA"/>
</dbReference>
<dbReference type="Gene3D" id="3.40.30.10">
    <property type="entry name" value="Glutaredoxin"/>
    <property type="match status" value="1"/>
</dbReference>
<dbReference type="RefSeq" id="WP_261495889.1">
    <property type="nucleotide sequence ID" value="NZ_JAOCQF010000001.1"/>
</dbReference>
<gene>
    <name evidence="3" type="ORF">N5I32_01480</name>
</gene>
<sequence length="129" mass="13716">MEALIADPDHPVVLFALEWCEFCWSVRKLLAAAGVPFRSIDLDGAAYREGDLGGAVRKALAARTGAATIPQVFVGGRHVGGATETFEAFNDGSLGRMLAALGHEVRGAEVGNAYRFLPAWLHPRTPKAA</sequence>
<feature type="domain" description="Glutaredoxin" evidence="2">
    <location>
        <begin position="12"/>
        <end position="79"/>
    </location>
</feature>
<keyword evidence="4" id="KW-1185">Reference proteome</keyword>
<organism evidence="3 4">
    <name type="scientific">Albidovulum sediminis</name>
    <dbReference type="NCBI Taxonomy" id="3066345"/>
    <lineage>
        <taxon>Bacteria</taxon>
        <taxon>Pseudomonadati</taxon>
        <taxon>Pseudomonadota</taxon>
        <taxon>Alphaproteobacteria</taxon>
        <taxon>Rhodobacterales</taxon>
        <taxon>Paracoccaceae</taxon>
        <taxon>Albidovulum</taxon>
    </lineage>
</organism>
<reference evidence="4" key="1">
    <citation type="submission" date="2023-07" db="EMBL/GenBank/DDBJ databases">
        <title>Defluviimonas sediminis sp. nov., isolated from mangrove sediment.</title>
        <authorList>
            <person name="Liu L."/>
            <person name="Li J."/>
            <person name="Huang Y."/>
            <person name="Pan J."/>
            <person name="Li M."/>
        </authorList>
    </citation>
    <scope>NUCLEOTIDE SEQUENCE [LARGE SCALE GENOMIC DNA]</scope>
    <source>
        <strain evidence="4">FT324</strain>
    </source>
</reference>
<evidence type="ECO:0000313" key="4">
    <source>
        <dbReference type="Proteomes" id="UP001205601"/>
    </source>
</evidence>
<dbReference type="PANTHER" id="PTHR45694:SF18">
    <property type="entry name" value="GLUTAREDOXIN-1-RELATED"/>
    <property type="match status" value="1"/>
</dbReference>
<dbReference type="SUPFAM" id="SSF52833">
    <property type="entry name" value="Thioredoxin-like"/>
    <property type="match status" value="1"/>
</dbReference>
<dbReference type="PANTHER" id="PTHR45694">
    <property type="entry name" value="GLUTAREDOXIN 2"/>
    <property type="match status" value="1"/>
</dbReference>
<evidence type="ECO:0000256" key="1">
    <source>
        <dbReference type="ARBA" id="ARBA00007787"/>
    </source>
</evidence>